<evidence type="ECO:0000313" key="9">
    <source>
        <dbReference type="EMBL" id="HAC6986945.1"/>
    </source>
</evidence>
<organism evidence="10">
    <name type="scientific">Salmonella enterica subsp. enterica serovar Napoli</name>
    <dbReference type="NCBI Taxonomy" id="1151001"/>
    <lineage>
        <taxon>Bacteria</taxon>
        <taxon>Pseudomonadati</taxon>
        <taxon>Pseudomonadota</taxon>
        <taxon>Gammaproteobacteria</taxon>
        <taxon>Enterobacterales</taxon>
        <taxon>Enterobacteriaceae</taxon>
        <taxon>Salmonella</taxon>
    </lineage>
</organism>
<evidence type="ECO:0000256" key="1">
    <source>
        <dbReference type="ARBA" id="ARBA00004141"/>
    </source>
</evidence>
<dbReference type="EMBL" id="AAHCRV010000002">
    <property type="protein sequence ID" value="EBU6388849.1"/>
    <property type="molecule type" value="Genomic_DNA"/>
</dbReference>
<reference evidence="10" key="2">
    <citation type="submission" date="2018-07" db="EMBL/GenBank/DDBJ databases">
        <authorList>
            <consortium name="NCBI Pathogen Detection Project"/>
        </authorList>
    </citation>
    <scope>NUCLEOTIDE SEQUENCE</scope>
    <source>
        <strain evidence="10">Salmonella enterica</strain>
    </source>
</reference>
<feature type="transmembrane region" description="Helical" evidence="5">
    <location>
        <begin position="130"/>
        <end position="148"/>
    </location>
</feature>
<evidence type="ECO:0000313" key="7">
    <source>
        <dbReference type="EMBL" id="EBU6388849.1"/>
    </source>
</evidence>
<dbReference type="EMBL" id="DAAWBK010000047">
    <property type="protein sequence ID" value="HAF7184451.1"/>
    <property type="molecule type" value="Genomic_DNA"/>
</dbReference>
<keyword evidence="4 5" id="KW-0472">Membrane</keyword>
<feature type="domain" description="O-antigen ligase-related" evidence="6">
    <location>
        <begin position="198"/>
        <end position="342"/>
    </location>
</feature>
<keyword evidence="3 5" id="KW-1133">Transmembrane helix</keyword>
<proteinExistence type="predicted"/>
<evidence type="ECO:0000256" key="5">
    <source>
        <dbReference type="SAM" id="Phobius"/>
    </source>
</evidence>
<evidence type="ECO:0000256" key="3">
    <source>
        <dbReference type="ARBA" id="ARBA00022989"/>
    </source>
</evidence>
<dbReference type="EMBL" id="AAHMAG010000001">
    <property type="protein sequence ID" value="EBX7087831.1"/>
    <property type="molecule type" value="Genomic_DNA"/>
</dbReference>
<feature type="transmembrane region" description="Helical" evidence="5">
    <location>
        <begin position="366"/>
        <end position="382"/>
    </location>
</feature>
<name>A0A5I0FF17_SALET</name>
<dbReference type="InterPro" id="IPR051533">
    <property type="entry name" value="WaaL-like"/>
</dbReference>
<dbReference type="GO" id="GO:0016874">
    <property type="term" value="F:ligase activity"/>
    <property type="evidence" value="ECO:0007669"/>
    <property type="project" value="UniProtKB-KW"/>
</dbReference>
<keyword evidence="10" id="KW-0436">Ligase</keyword>
<dbReference type="GO" id="GO:0016020">
    <property type="term" value="C:membrane"/>
    <property type="evidence" value="ECO:0007669"/>
    <property type="project" value="UniProtKB-SubCell"/>
</dbReference>
<sequence>MLTTSLTLNKEKWKPMKPIWNKALVFLFVATYFLDGITRYKHLIIILMVITAIYQVSRSPKSFPPLFKNSVFYSVAVLSLIFVYSILISPDMKESFKEFENTVLEGFLLYTLLIPVLLKDETKETVAKIVLFSFLTSLGLRCLAESILYIEDYNKGIMPFISYAHRHMSDSMVFLFPALLNIWLFRKNSIKLVFLVLSAIYLFFILGTLSRGAWLAVLIVGVLWAILNRQWKLIGVGAILLAIIGALVITQHTNKPDPEHLLYKLQQTDSSYRYTNGTQGTAWILIQENPIKGYGYGNDVYDSVYNKRVVDYPTWTFKESIGPHNTILYIWFSAGILGLASLAYLYGAIIREIASSTFRKVEISPYNAHLLLFLSFVGFYIVRGNFEQVDIAQIGIITGFLLALRNR</sequence>
<feature type="transmembrane region" description="Helical" evidence="5">
    <location>
        <begin position="231"/>
        <end position="250"/>
    </location>
</feature>
<comment type="subcellular location">
    <subcellularLocation>
        <location evidence="1">Membrane</location>
        <topology evidence="1">Multi-pass membrane protein</topology>
    </subcellularLocation>
</comment>
<feature type="transmembrane region" description="Helical" evidence="5">
    <location>
        <begin position="69"/>
        <end position="87"/>
    </location>
</feature>
<feature type="transmembrane region" description="Helical" evidence="5">
    <location>
        <begin position="192"/>
        <end position="225"/>
    </location>
</feature>
<evidence type="ECO:0000256" key="2">
    <source>
        <dbReference type="ARBA" id="ARBA00022692"/>
    </source>
</evidence>
<dbReference type="EMBL" id="DAAMKA010000002">
    <property type="protein sequence ID" value="HAC6986945.1"/>
    <property type="molecule type" value="Genomic_DNA"/>
</dbReference>
<evidence type="ECO:0000313" key="8">
    <source>
        <dbReference type="EMBL" id="EBX7087831.1"/>
    </source>
</evidence>
<dbReference type="Pfam" id="PF04932">
    <property type="entry name" value="Wzy_C"/>
    <property type="match status" value="1"/>
</dbReference>
<feature type="transmembrane region" description="Helical" evidence="5">
    <location>
        <begin position="327"/>
        <end position="346"/>
    </location>
</feature>
<dbReference type="InterPro" id="IPR007016">
    <property type="entry name" value="O-antigen_ligase-rel_domated"/>
</dbReference>
<protein>
    <submittedName>
        <fullName evidence="10">O-antigen ligase RfaL</fullName>
    </submittedName>
</protein>
<feature type="transmembrane region" description="Helical" evidence="5">
    <location>
        <begin position="40"/>
        <end position="57"/>
    </location>
</feature>
<feature type="transmembrane region" description="Helical" evidence="5">
    <location>
        <begin position="168"/>
        <end position="185"/>
    </location>
</feature>
<keyword evidence="2 5" id="KW-0812">Transmembrane</keyword>
<dbReference type="PANTHER" id="PTHR37422:SF17">
    <property type="entry name" value="O-ANTIGEN LIGASE"/>
    <property type="match status" value="1"/>
</dbReference>
<accession>A0A5I0FF17</accession>
<dbReference type="NCBIfam" id="NF012031">
    <property type="entry name" value="PRK15487.1"/>
    <property type="match status" value="1"/>
</dbReference>
<evidence type="ECO:0000259" key="6">
    <source>
        <dbReference type="Pfam" id="PF04932"/>
    </source>
</evidence>
<comment type="caution">
    <text evidence="10">The sequence shown here is derived from an EMBL/GenBank/DDBJ whole genome shotgun (WGS) entry which is preliminary data.</text>
</comment>
<evidence type="ECO:0000256" key="4">
    <source>
        <dbReference type="ARBA" id="ARBA00023136"/>
    </source>
</evidence>
<dbReference type="AlphaFoldDB" id="A0A5I0FF17"/>
<gene>
    <name evidence="10" type="primary">rfaL</name>
    <name evidence="7" type="ORF">DRA33_01560</name>
    <name evidence="8" type="ORF">DS367_00630</name>
    <name evidence="9" type="ORF">G0E06_01535</name>
    <name evidence="10" type="ORF">G9X08_001901</name>
</gene>
<reference evidence="8" key="3">
    <citation type="submission" date="2018-07" db="EMBL/GenBank/DDBJ databases">
        <authorList>
            <person name="Ashton P.M."/>
            <person name="Dallman T."/>
            <person name="Nair S."/>
            <person name="De Pinna E."/>
            <person name="Peters T."/>
            <person name="Grant K."/>
        </authorList>
    </citation>
    <scope>NUCLEOTIDE SEQUENCE</scope>
    <source>
        <strain evidence="7">161071</strain>
        <strain evidence="8">307234</strain>
    </source>
</reference>
<reference evidence="10" key="1">
    <citation type="journal article" date="2018" name="Genome Biol.">
        <title>SKESA: strategic k-mer extension for scrupulous assemblies.</title>
        <authorList>
            <person name="Souvorov A."/>
            <person name="Agarwala R."/>
            <person name="Lipman D.J."/>
        </authorList>
    </citation>
    <scope>NUCLEOTIDE SEQUENCE</scope>
    <source>
        <strain evidence="10">Salmonella enterica</strain>
    </source>
</reference>
<evidence type="ECO:0000313" key="10">
    <source>
        <dbReference type="EMBL" id="HAF7184451.1"/>
    </source>
</evidence>
<dbReference type="PANTHER" id="PTHR37422">
    <property type="entry name" value="TEICHURONIC ACID BIOSYNTHESIS PROTEIN TUAE"/>
    <property type="match status" value="1"/>
</dbReference>